<evidence type="ECO:0000256" key="2">
    <source>
        <dbReference type="ARBA" id="ARBA00023125"/>
    </source>
</evidence>
<dbReference type="Pfam" id="PF12833">
    <property type="entry name" value="HTH_18"/>
    <property type="match status" value="1"/>
</dbReference>
<gene>
    <name evidence="5" type="ORF">GMX10_03645</name>
</gene>
<dbReference type="EMBL" id="CP046377">
    <property type="protein sequence ID" value="QHQ23274.1"/>
    <property type="molecule type" value="Genomic_DNA"/>
</dbReference>
<dbReference type="SMART" id="SM00342">
    <property type="entry name" value="HTH_ARAC"/>
    <property type="match status" value="1"/>
</dbReference>
<dbReference type="PROSITE" id="PS01124">
    <property type="entry name" value="HTH_ARAC_FAMILY_2"/>
    <property type="match status" value="1"/>
</dbReference>
<keyword evidence="1" id="KW-0805">Transcription regulation</keyword>
<sequence length="295" mass="33704">MRINRIREVKIMIMANVRLAPYGHSSAQQPDGSGMNSCSVLKDEVLEVNDILLFARPMSKYSALSFIMHSDNEHQHCMSTSAVLATQDSMVLKLQGEWVIEIFPMSQITTLFSFLDYQEKVCGRLSGSDNDVTKNLAAMASKRSFFSSVENEKNNFFNMLISHRLKQRENFIDCMFTFVRNMESYWIAYFLLSQLMSDEKSRGVNKLYNVCKVYGVSESYFRKLCNNAFSCGPKKQLRLWRAASSVLQLIEKNKSISIVAGDNGYASSSHFSSEIKSLFGITPREFKRLEGFLHE</sequence>
<evidence type="ECO:0000259" key="4">
    <source>
        <dbReference type="PROSITE" id="PS01124"/>
    </source>
</evidence>
<keyword evidence="2" id="KW-0238">DNA-binding</keyword>
<evidence type="ECO:0000313" key="5">
    <source>
        <dbReference type="EMBL" id="QHQ23274.1"/>
    </source>
</evidence>
<feature type="domain" description="HTH araC/xylS-type" evidence="4">
    <location>
        <begin position="190"/>
        <end position="289"/>
    </location>
</feature>
<dbReference type="PANTHER" id="PTHR43280:SF2">
    <property type="entry name" value="HTH-TYPE TRANSCRIPTIONAL REGULATOR EXSA"/>
    <property type="match status" value="1"/>
</dbReference>
<evidence type="ECO:0000256" key="1">
    <source>
        <dbReference type="ARBA" id="ARBA00023015"/>
    </source>
</evidence>
<evidence type="ECO:0000313" key="6">
    <source>
        <dbReference type="Proteomes" id="UP000464054"/>
    </source>
</evidence>
<protein>
    <submittedName>
        <fullName evidence="5">Helix-turn-helix domain-containing protein</fullName>
    </submittedName>
</protein>
<dbReference type="InterPro" id="IPR018060">
    <property type="entry name" value="HTH_AraC"/>
</dbReference>
<dbReference type="GO" id="GO:0003700">
    <property type="term" value="F:DNA-binding transcription factor activity"/>
    <property type="evidence" value="ECO:0007669"/>
    <property type="project" value="InterPro"/>
</dbReference>
<dbReference type="Gene3D" id="1.10.10.60">
    <property type="entry name" value="Homeodomain-like"/>
    <property type="match status" value="1"/>
</dbReference>
<proteinExistence type="predicted"/>
<dbReference type="AlphaFoldDB" id="A0AAP9IF36"/>
<organism evidence="5 6">
    <name type="scientific">Pectobacterium parvum</name>
    <dbReference type="NCBI Taxonomy" id="2778550"/>
    <lineage>
        <taxon>Bacteria</taxon>
        <taxon>Pseudomonadati</taxon>
        <taxon>Pseudomonadota</taxon>
        <taxon>Gammaproteobacteria</taxon>
        <taxon>Enterobacterales</taxon>
        <taxon>Pectobacteriaceae</taxon>
        <taxon>Pectobacterium</taxon>
    </lineage>
</organism>
<dbReference type="SUPFAM" id="SSF46689">
    <property type="entry name" value="Homeodomain-like"/>
    <property type="match status" value="1"/>
</dbReference>
<evidence type="ECO:0000256" key="3">
    <source>
        <dbReference type="ARBA" id="ARBA00023163"/>
    </source>
</evidence>
<dbReference type="Proteomes" id="UP000464054">
    <property type="component" value="Chromosome"/>
</dbReference>
<dbReference type="PANTHER" id="PTHR43280">
    <property type="entry name" value="ARAC-FAMILY TRANSCRIPTIONAL REGULATOR"/>
    <property type="match status" value="1"/>
</dbReference>
<dbReference type="GO" id="GO:0043565">
    <property type="term" value="F:sequence-specific DNA binding"/>
    <property type="evidence" value="ECO:0007669"/>
    <property type="project" value="InterPro"/>
</dbReference>
<reference evidence="6" key="1">
    <citation type="submission" date="2019-11" db="EMBL/GenBank/DDBJ databases">
        <authorList>
            <person name="Jee S."/>
        </authorList>
    </citation>
    <scope>NUCLEOTIDE SEQUENCE [LARGE SCALE GENOMIC DNA]</scope>
    <source>
        <strain evidence="6">PZ1</strain>
    </source>
</reference>
<dbReference type="InterPro" id="IPR009057">
    <property type="entry name" value="Homeodomain-like_sf"/>
</dbReference>
<keyword evidence="3" id="KW-0804">Transcription</keyword>
<name>A0AAP9IF36_9GAMM</name>
<accession>A0AAP9IF36</accession>